<feature type="region of interest" description="Disordered" evidence="1">
    <location>
        <begin position="76"/>
        <end position="97"/>
    </location>
</feature>
<reference evidence="2" key="1">
    <citation type="submission" date="2014-11" db="EMBL/GenBank/DDBJ databases">
        <authorList>
            <person name="Otto D Thomas"/>
            <person name="Naeem Raeece"/>
        </authorList>
    </citation>
    <scope>NUCLEOTIDE SEQUENCE</scope>
</reference>
<feature type="compositionally biased region" description="Basic and acidic residues" evidence="1">
    <location>
        <begin position="248"/>
        <end position="265"/>
    </location>
</feature>
<gene>
    <name evidence="2" type="ORF">Cvel_2093</name>
</gene>
<name>A0A0G4IA11_9ALVE</name>
<proteinExistence type="predicted"/>
<dbReference type="AlphaFoldDB" id="A0A0G4IA11"/>
<dbReference type="EMBL" id="CDMZ01005743">
    <property type="protein sequence ID" value="CEM53974.1"/>
    <property type="molecule type" value="Genomic_DNA"/>
</dbReference>
<dbReference type="VEuPathDB" id="CryptoDB:Cvel_2093"/>
<protein>
    <submittedName>
        <fullName evidence="2">Uncharacterized protein</fullName>
    </submittedName>
</protein>
<organism evidence="2">
    <name type="scientific">Chromera velia CCMP2878</name>
    <dbReference type="NCBI Taxonomy" id="1169474"/>
    <lineage>
        <taxon>Eukaryota</taxon>
        <taxon>Sar</taxon>
        <taxon>Alveolata</taxon>
        <taxon>Colpodellida</taxon>
        <taxon>Chromeraceae</taxon>
        <taxon>Chromera</taxon>
    </lineage>
</organism>
<accession>A0A0G4IA11</accession>
<evidence type="ECO:0000256" key="1">
    <source>
        <dbReference type="SAM" id="MobiDB-lite"/>
    </source>
</evidence>
<feature type="compositionally biased region" description="Basic and acidic residues" evidence="1">
    <location>
        <begin position="177"/>
        <end position="192"/>
    </location>
</feature>
<feature type="compositionally biased region" description="Polar residues" evidence="1">
    <location>
        <begin position="318"/>
        <end position="330"/>
    </location>
</feature>
<evidence type="ECO:0000313" key="2">
    <source>
        <dbReference type="EMBL" id="CEM53974.1"/>
    </source>
</evidence>
<feature type="region of interest" description="Disordered" evidence="1">
    <location>
        <begin position="173"/>
        <end position="197"/>
    </location>
</feature>
<sequence>MNQNEDLSNPPSESPAAAAAAMALKGMHFLDHSIGAHIPLIFSGTSSQVPVIHPHAERASSLEMREEEKNCCREGRWSRERVESQQGGEKEKKEGRWKALQAEQKVKEQGREGRRLTKCPSTSALKTSRAPLKFLSQRTSMQFLSHLRMRPLRYIHGQLRSQRSSCKDCGGEGLWEDGNHERERNEWEERDAPSSFDGAQVRAAAAAATTSAGPSLSCRDVLFSRRGKKRERGSPDEGGCLSISTKGRGAEGGRNRGEGVSRSRSTETPQSPSEGGKNKNKKEGMKAKEGEVPEERRPSKGPKTGAGKRNKTCREHQNPSSGSLLCQKAS</sequence>
<feature type="compositionally biased region" description="Basic and acidic residues" evidence="1">
    <location>
        <begin position="281"/>
        <end position="298"/>
    </location>
</feature>
<feature type="region of interest" description="Disordered" evidence="1">
    <location>
        <begin position="226"/>
        <end position="330"/>
    </location>
</feature>